<protein>
    <submittedName>
        <fullName evidence="1">Uncharacterized protein</fullName>
    </submittedName>
</protein>
<evidence type="ECO:0000313" key="2">
    <source>
        <dbReference type="Proteomes" id="UP000542889"/>
    </source>
</evidence>
<dbReference type="AlphaFoldDB" id="A0A7Y7QGS8"/>
<name>A0A7Y7QGS8_LACRH</name>
<reference evidence="1 2" key="1">
    <citation type="submission" date="2020-06" db="EMBL/GenBank/DDBJ databases">
        <title>Lactobacillus rhamnosus QC,genome.</title>
        <authorList>
            <person name="Yi H."/>
            <person name="Jin M."/>
        </authorList>
    </citation>
    <scope>NUCLEOTIDE SEQUENCE [LARGE SCALE GENOMIC DNA]</scope>
    <source>
        <strain evidence="1 2">QC</strain>
    </source>
</reference>
<evidence type="ECO:0000313" key="1">
    <source>
        <dbReference type="EMBL" id="NVO88912.1"/>
    </source>
</evidence>
<dbReference type="Proteomes" id="UP000542889">
    <property type="component" value="Unassembled WGS sequence"/>
</dbReference>
<dbReference type="EMBL" id="JABXWP010000016">
    <property type="protein sequence ID" value="NVO88912.1"/>
    <property type="molecule type" value="Genomic_DNA"/>
</dbReference>
<dbReference type="RefSeq" id="WP_176818355.1">
    <property type="nucleotide sequence ID" value="NZ_JABXWP010000016.1"/>
</dbReference>
<accession>A0A7Y7QGS8</accession>
<sequence>MTSISNIQIFYISKSTASKEGFKESNIPILVSNGISAENFFPTETEKEAIYKKWPQAKGNLKMLFQGLVFDIG</sequence>
<gene>
    <name evidence="1" type="ORF">HWN39_10520</name>
</gene>
<proteinExistence type="predicted"/>
<organism evidence="1 2">
    <name type="scientific">Lacticaseibacillus rhamnosus</name>
    <name type="common">Lactobacillus rhamnosus</name>
    <dbReference type="NCBI Taxonomy" id="47715"/>
    <lineage>
        <taxon>Bacteria</taxon>
        <taxon>Bacillati</taxon>
        <taxon>Bacillota</taxon>
        <taxon>Bacilli</taxon>
        <taxon>Lactobacillales</taxon>
        <taxon>Lactobacillaceae</taxon>
        <taxon>Lacticaseibacillus</taxon>
    </lineage>
</organism>
<comment type="caution">
    <text evidence="1">The sequence shown here is derived from an EMBL/GenBank/DDBJ whole genome shotgun (WGS) entry which is preliminary data.</text>
</comment>